<dbReference type="PANTHER" id="PTHR30482:SF10">
    <property type="entry name" value="HIGH-AFFINITY BRANCHED-CHAIN AMINO ACID TRANSPORT PROTEIN BRAE"/>
    <property type="match status" value="1"/>
</dbReference>
<feature type="transmembrane region" description="Helical" evidence="6">
    <location>
        <begin position="18"/>
        <end position="35"/>
    </location>
</feature>
<protein>
    <submittedName>
        <fullName evidence="7">Branched-chain amino acid ABC transporter permease</fullName>
    </submittedName>
</protein>
<feature type="transmembrane region" description="Helical" evidence="6">
    <location>
        <begin position="218"/>
        <end position="236"/>
    </location>
</feature>
<keyword evidence="5 6" id="KW-0472">Membrane</keyword>
<gene>
    <name evidence="7" type="ORF">HZA66_04225</name>
</gene>
<dbReference type="GO" id="GO:0015658">
    <property type="term" value="F:branched-chain amino acid transmembrane transporter activity"/>
    <property type="evidence" value="ECO:0007669"/>
    <property type="project" value="InterPro"/>
</dbReference>
<feature type="transmembrane region" description="Helical" evidence="6">
    <location>
        <begin position="69"/>
        <end position="87"/>
    </location>
</feature>
<keyword evidence="4 6" id="KW-1133">Transmembrane helix</keyword>
<evidence type="ECO:0000313" key="8">
    <source>
        <dbReference type="Proteomes" id="UP000782519"/>
    </source>
</evidence>
<dbReference type="CDD" id="cd06581">
    <property type="entry name" value="TM_PBP1_LivM_like"/>
    <property type="match status" value="1"/>
</dbReference>
<feature type="transmembrane region" description="Helical" evidence="6">
    <location>
        <begin position="120"/>
        <end position="141"/>
    </location>
</feature>
<keyword evidence="3 6" id="KW-0812">Transmembrane</keyword>
<dbReference type="EMBL" id="JACRJB010000014">
    <property type="protein sequence ID" value="MBI5128622.1"/>
    <property type="molecule type" value="Genomic_DNA"/>
</dbReference>
<feature type="transmembrane region" description="Helical" evidence="6">
    <location>
        <begin position="93"/>
        <end position="113"/>
    </location>
</feature>
<dbReference type="Pfam" id="PF02653">
    <property type="entry name" value="BPD_transp_2"/>
    <property type="match status" value="1"/>
</dbReference>
<dbReference type="InterPro" id="IPR001851">
    <property type="entry name" value="ABC_transp_permease"/>
</dbReference>
<evidence type="ECO:0000256" key="1">
    <source>
        <dbReference type="ARBA" id="ARBA00004651"/>
    </source>
</evidence>
<dbReference type="GO" id="GO:0005886">
    <property type="term" value="C:plasma membrane"/>
    <property type="evidence" value="ECO:0007669"/>
    <property type="project" value="UniProtKB-SubCell"/>
</dbReference>
<comment type="subcellular location">
    <subcellularLocation>
        <location evidence="1">Cell membrane</location>
        <topology evidence="1">Multi-pass membrane protein</topology>
    </subcellularLocation>
</comment>
<dbReference type="InterPro" id="IPR043428">
    <property type="entry name" value="LivM-like"/>
</dbReference>
<evidence type="ECO:0000256" key="5">
    <source>
        <dbReference type="ARBA" id="ARBA00023136"/>
    </source>
</evidence>
<feature type="transmembrane region" description="Helical" evidence="6">
    <location>
        <begin position="41"/>
        <end position="62"/>
    </location>
</feature>
<dbReference type="PANTHER" id="PTHR30482">
    <property type="entry name" value="HIGH-AFFINITY BRANCHED-CHAIN AMINO ACID TRANSPORT SYSTEM PERMEASE"/>
    <property type="match status" value="1"/>
</dbReference>
<evidence type="ECO:0000256" key="2">
    <source>
        <dbReference type="ARBA" id="ARBA00022475"/>
    </source>
</evidence>
<evidence type="ECO:0000256" key="6">
    <source>
        <dbReference type="SAM" id="Phobius"/>
    </source>
</evidence>
<name>A0A933RUQ6_RHOPL</name>
<dbReference type="AlphaFoldDB" id="A0A933RUQ6"/>
<comment type="caution">
    <text evidence="7">The sequence shown here is derived from an EMBL/GenBank/DDBJ whole genome shotgun (WGS) entry which is preliminary data.</text>
</comment>
<reference evidence="7" key="1">
    <citation type="submission" date="2020-07" db="EMBL/GenBank/DDBJ databases">
        <title>Huge and variable diversity of episymbiotic CPR bacteria and DPANN archaea in groundwater ecosystems.</title>
        <authorList>
            <person name="He C.Y."/>
            <person name="Keren R."/>
            <person name="Whittaker M."/>
            <person name="Farag I.F."/>
            <person name="Doudna J."/>
            <person name="Cate J.H.D."/>
            <person name="Banfield J.F."/>
        </authorList>
    </citation>
    <scope>NUCLEOTIDE SEQUENCE</scope>
    <source>
        <strain evidence="7">NC_groundwater_1818_Pr3_B-0.1um_66_35</strain>
    </source>
</reference>
<proteinExistence type="predicted"/>
<sequence length="335" mass="35219">MTTVAETKDPSPRSIGHGLPLACFAAVAFATPFLLSGNRYLAFVAGVTMIHILWASGMNLLYGYTGLMPLMFAGLAGISAYMVVGLTAAGWSFWLALPVGALAASIAGTILGLPSLRLKGFYFTLCSLVIQTVVTLAFVYFSGLTNGDTGISQIPLPSFAGTPLSGLAYDLVLAASAVIGVVILMVIVQSTLGRRLIAIREDDELAGMLGINVTGYKMIAFFIGSLFAGIGGALYAPYIGFISPRSFDVLISMNIWLMVAFGGRGTIWGPVIGAVLLAPLSFLLQEYYTVKDVLYGLLIIVVIVAMPGGIAGGFKRKRREAAAPVDVAASRRSVK</sequence>
<keyword evidence="2" id="KW-1003">Cell membrane</keyword>
<evidence type="ECO:0000313" key="7">
    <source>
        <dbReference type="EMBL" id="MBI5128622.1"/>
    </source>
</evidence>
<dbReference type="Proteomes" id="UP000782519">
    <property type="component" value="Unassembled WGS sequence"/>
</dbReference>
<organism evidence="7 8">
    <name type="scientific">Rhodopseudomonas palustris</name>
    <dbReference type="NCBI Taxonomy" id="1076"/>
    <lineage>
        <taxon>Bacteria</taxon>
        <taxon>Pseudomonadati</taxon>
        <taxon>Pseudomonadota</taxon>
        <taxon>Alphaproteobacteria</taxon>
        <taxon>Hyphomicrobiales</taxon>
        <taxon>Nitrobacteraceae</taxon>
        <taxon>Rhodopseudomonas</taxon>
    </lineage>
</organism>
<evidence type="ECO:0000256" key="4">
    <source>
        <dbReference type="ARBA" id="ARBA00022989"/>
    </source>
</evidence>
<accession>A0A933RUQ6</accession>
<feature type="transmembrane region" description="Helical" evidence="6">
    <location>
        <begin position="294"/>
        <end position="314"/>
    </location>
</feature>
<evidence type="ECO:0000256" key="3">
    <source>
        <dbReference type="ARBA" id="ARBA00022692"/>
    </source>
</evidence>
<feature type="transmembrane region" description="Helical" evidence="6">
    <location>
        <begin position="167"/>
        <end position="188"/>
    </location>
</feature>
<feature type="transmembrane region" description="Helical" evidence="6">
    <location>
        <begin position="268"/>
        <end position="288"/>
    </location>
</feature>